<proteinExistence type="predicted"/>
<dbReference type="EMBL" id="PYBW01000039">
    <property type="protein sequence ID" value="PYC80570.1"/>
    <property type="molecule type" value="Genomic_DNA"/>
</dbReference>
<evidence type="ECO:0000313" key="1">
    <source>
        <dbReference type="EMBL" id="PYC80570.1"/>
    </source>
</evidence>
<keyword evidence="2" id="KW-1185">Reference proteome</keyword>
<organism evidence="1 2">
    <name type="scientific">Streptomyces tateyamensis</name>
    <dbReference type="NCBI Taxonomy" id="565073"/>
    <lineage>
        <taxon>Bacteria</taxon>
        <taxon>Bacillati</taxon>
        <taxon>Actinomycetota</taxon>
        <taxon>Actinomycetes</taxon>
        <taxon>Kitasatosporales</taxon>
        <taxon>Streptomycetaceae</taxon>
        <taxon>Streptomyces</taxon>
    </lineage>
</organism>
<dbReference type="AlphaFoldDB" id="A0A2V4NB23"/>
<protein>
    <submittedName>
        <fullName evidence="1">Uncharacterized protein</fullName>
    </submittedName>
</protein>
<evidence type="ECO:0000313" key="2">
    <source>
        <dbReference type="Proteomes" id="UP000248039"/>
    </source>
</evidence>
<sequence length="74" mass="7635">MEVGARVPWYARGPAPAEGAPLDVAAAASPPLGEGTGVVLPSMGAMLHDEGSSFVYDMPPVIGPWCVLTTDLRK</sequence>
<name>A0A2V4NB23_9ACTN</name>
<dbReference type="Proteomes" id="UP000248039">
    <property type="component" value="Unassembled WGS sequence"/>
</dbReference>
<accession>A0A2V4NB23</accession>
<comment type="caution">
    <text evidence="1">The sequence shown here is derived from an EMBL/GenBank/DDBJ whole genome shotgun (WGS) entry which is preliminary data.</text>
</comment>
<reference evidence="1 2" key="1">
    <citation type="submission" date="2018-03" db="EMBL/GenBank/DDBJ databases">
        <title>Bioinformatic expansion and discovery of thiopeptide antibiotics.</title>
        <authorList>
            <person name="Schwalen C.J."/>
            <person name="Hudson G.A."/>
            <person name="Mitchell D.A."/>
        </authorList>
    </citation>
    <scope>NUCLEOTIDE SEQUENCE [LARGE SCALE GENOMIC DNA]</scope>
    <source>
        <strain evidence="1 2">ATCC 21389</strain>
    </source>
</reference>
<gene>
    <name evidence="1" type="ORF">C7C46_12870</name>
</gene>